<comment type="caution">
    <text evidence="2">The sequence shown here is derived from an EMBL/GenBank/DDBJ whole genome shotgun (WGS) entry which is preliminary data.</text>
</comment>
<name>A0A512RJT5_9BACT</name>
<keyword evidence="3" id="KW-1185">Reference proteome</keyword>
<dbReference type="Pfam" id="PF16119">
    <property type="entry name" value="DUF4835"/>
    <property type="match status" value="1"/>
</dbReference>
<evidence type="ECO:0000313" key="2">
    <source>
        <dbReference type="EMBL" id="GEP95967.1"/>
    </source>
</evidence>
<feature type="chain" id="PRO_5021996911" evidence="1">
    <location>
        <begin position="24"/>
        <end position="309"/>
    </location>
</feature>
<organism evidence="2 3">
    <name type="scientific">Chitinophaga cymbidii</name>
    <dbReference type="NCBI Taxonomy" id="1096750"/>
    <lineage>
        <taxon>Bacteria</taxon>
        <taxon>Pseudomonadati</taxon>
        <taxon>Bacteroidota</taxon>
        <taxon>Chitinophagia</taxon>
        <taxon>Chitinophagales</taxon>
        <taxon>Chitinophagaceae</taxon>
        <taxon>Chitinophaga</taxon>
    </lineage>
</organism>
<keyword evidence="1" id="KW-0732">Signal</keyword>
<sequence>MLKHIRILLLSSLCLVFVSSAHAQELRANVSVQAGPKLSTGTDRKVLTTLQTALSEFINNRRWSDDAFTPAERIECNFLLNITDAPGNNTYKATLTIQATRPVFNASYNSSLLNTQDPNIVFKYVEFQPLEFNEQRIVGNDPLVSNLTATIAYYIYIILGMDYDSFSPRGGDPYFKKALNVVNNAPDGRDIAGWKAFEGNRNRYWLQDNLLNVKFSRFHDVMYQYHRMGLDQMYEDVSKGRAAIVNCLNMLMAIHEDVPNSMLMQVFFNAKSDELLKIFSAAPPQEKARAAQMMAQLDVPNANKYQQLR</sequence>
<dbReference type="RefSeq" id="WP_146861156.1">
    <property type="nucleotide sequence ID" value="NZ_BKAU01000002.1"/>
</dbReference>
<proteinExistence type="predicted"/>
<dbReference type="AlphaFoldDB" id="A0A512RJT5"/>
<evidence type="ECO:0000313" key="3">
    <source>
        <dbReference type="Proteomes" id="UP000321436"/>
    </source>
</evidence>
<feature type="signal peptide" evidence="1">
    <location>
        <begin position="1"/>
        <end position="23"/>
    </location>
</feature>
<reference evidence="2 3" key="1">
    <citation type="submission" date="2019-07" db="EMBL/GenBank/DDBJ databases">
        <title>Whole genome shotgun sequence of Chitinophaga cymbidii NBRC 109752.</title>
        <authorList>
            <person name="Hosoyama A."/>
            <person name="Uohara A."/>
            <person name="Ohji S."/>
            <person name="Ichikawa N."/>
        </authorList>
    </citation>
    <scope>NUCLEOTIDE SEQUENCE [LARGE SCALE GENOMIC DNA]</scope>
    <source>
        <strain evidence="2 3">NBRC 109752</strain>
    </source>
</reference>
<dbReference type="EMBL" id="BKAU01000002">
    <property type="protein sequence ID" value="GEP95967.1"/>
    <property type="molecule type" value="Genomic_DNA"/>
</dbReference>
<gene>
    <name evidence="2" type="ORF">CCY01nite_22270</name>
</gene>
<dbReference type="Proteomes" id="UP000321436">
    <property type="component" value="Unassembled WGS sequence"/>
</dbReference>
<dbReference type="InterPro" id="IPR032274">
    <property type="entry name" value="DUF4835"/>
</dbReference>
<dbReference type="OrthoDB" id="9773381at2"/>
<protein>
    <submittedName>
        <fullName evidence="2">DUF4835 domain-containing protein</fullName>
    </submittedName>
</protein>
<accession>A0A512RJT5</accession>
<evidence type="ECO:0000256" key="1">
    <source>
        <dbReference type="SAM" id="SignalP"/>
    </source>
</evidence>